<dbReference type="Proteomes" id="UP000233140">
    <property type="component" value="Unassembled WGS sequence"/>
</dbReference>
<keyword evidence="2" id="KW-1185">Reference proteome</keyword>
<dbReference type="GeneTree" id="ENSGT00910000147618"/>
<reference evidence="1" key="2">
    <citation type="submission" date="2025-09" db="UniProtKB">
        <authorList>
            <consortium name="Ensembl"/>
        </authorList>
    </citation>
    <scope>IDENTIFICATION</scope>
</reference>
<dbReference type="Ensembl" id="ENSMLET00000023243.1">
    <property type="protein sequence ID" value="ENSMLEP00000004698.1"/>
    <property type="gene ID" value="ENSMLEG00000021321.1"/>
</dbReference>
<name>A0A2K5XN06_MANLE</name>
<protein>
    <submittedName>
        <fullName evidence="1">Uncharacterized protein</fullName>
    </submittedName>
</protein>
<reference evidence="1" key="1">
    <citation type="submission" date="2025-08" db="UniProtKB">
        <authorList>
            <consortium name="Ensembl"/>
        </authorList>
    </citation>
    <scope>IDENTIFICATION</scope>
</reference>
<proteinExistence type="predicted"/>
<evidence type="ECO:0000313" key="2">
    <source>
        <dbReference type="Proteomes" id="UP000233140"/>
    </source>
</evidence>
<sequence>MDSQADDQGMISGNSDVMVAERPGEVLCVPRMEHSIVTATFDSSKARNASVTEPSRLAGSWQGQDINILNSVPWVLLSFGGFWEVS</sequence>
<dbReference type="AlphaFoldDB" id="A0A2K5XN06"/>
<evidence type="ECO:0000313" key="1">
    <source>
        <dbReference type="Ensembl" id="ENSMLEP00000004698.1"/>
    </source>
</evidence>
<accession>A0A2K5XN06</accession>
<dbReference type="OMA" id="LNSVPWV"/>
<organism evidence="1 2">
    <name type="scientific">Mandrillus leucophaeus</name>
    <name type="common">Drill</name>
    <name type="synonym">Papio leucophaeus</name>
    <dbReference type="NCBI Taxonomy" id="9568"/>
    <lineage>
        <taxon>Eukaryota</taxon>
        <taxon>Metazoa</taxon>
        <taxon>Chordata</taxon>
        <taxon>Craniata</taxon>
        <taxon>Vertebrata</taxon>
        <taxon>Euteleostomi</taxon>
        <taxon>Mammalia</taxon>
        <taxon>Eutheria</taxon>
        <taxon>Euarchontoglires</taxon>
        <taxon>Primates</taxon>
        <taxon>Haplorrhini</taxon>
        <taxon>Catarrhini</taxon>
        <taxon>Cercopithecidae</taxon>
        <taxon>Cercopithecinae</taxon>
        <taxon>Mandrillus</taxon>
    </lineage>
</organism>